<evidence type="ECO:0000256" key="1">
    <source>
        <dbReference type="SAM" id="Phobius"/>
    </source>
</evidence>
<dbReference type="EMBL" id="BDIP01001954">
    <property type="protein sequence ID" value="GIQ85463.1"/>
    <property type="molecule type" value="Genomic_DNA"/>
</dbReference>
<feature type="transmembrane region" description="Helical" evidence="1">
    <location>
        <begin position="322"/>
        <end position="344"/>
    </location>
</feature>
<feature type="transmembrane region" description="Helical" evidence="1">
    <location>
        <begin position="82"/>
        <end position="104"/>
    </location>
</feature>
<feature type="transmembrane region" description="Helical" evidence="1">
    <location>
        <begin position="147"/>
        <end position="176"/>
    </location>
</feature>
<keyword evidence="1" id="KW-0472">Membrane</keyword>
<proteinExistence type="predicted"/>
<sequence>MLDSYPSASVTLGEGASTGYLPYLDVPMESQAVFEDKGSWALVVLQCGLEEEQTLTVKGSITSSLSSLDASVSYLPVPLRKMVPISGTTCIVILAVALIWHVLYRLRKGHEWHHSLLLFGTYACAAGFGIVFVYLKACDASGQMSEFGVSMIGLVIGLSISVGRAIILVLATGVGVGRQDIPGAWRRSLFLVLLFWSSVYTVLQMLKYRAYGEMLVSPVSLTFPTDGPFTYQDDDGITVLSCILLVPEIIYDVYALYVVYCVKRDMDTGRVRTAGTAKVIETFRTVSACIAVWCVLVMALSVGCVIGAALTEYTETFNSSHLPFAFYSLSLMVALIMALVVWAPRSMAQYKALRAQRNRGSGVRPGGRDTPLFRDPLVSDFTIEGEEVDGPVL</sequence>
<accession>A0A9K3D0C3</accession>
<feature type="transmembrane region" description="Helical" evidence="1">
    <location>
        <begin position="237"/>
        <end position="262"/>
    </location>
</feature>
<keyword evidence="3" id="KW-1185">Reference proteome</keyword>
<dbReference type="AlphaFoldDB" id="A0A9K3D0C3"/>
<feature type="transmembrane region" description="Helical" evidence="1">
    <location>
        <begin position="283"/>
        <end position="310"/>
    </location>
</feature>
<protein>
    <submittedName>
        <fullName evidence="2">Uncharacterized protein</fullName>
    </submittedName>
</protein>
<feature type="transmembrane region" description="Helical" evidence="1">
    <location>
        <begin position="188"/>
        <end position="206"/>
    </location>
</feature>
<keyword evidence="1" id="KW-1133">Transmembrane helix</keyword>
<reference evidence="2 3" key="1">
    <citation type="journal article" date="2018" name="PLoS ONE">
        <title>The draft genome of Kipferlia bialata reveals reductive genome evolution in fornicate parasites.</title>
        <authorList>
            <person name="Tanifuji G."/>
            <person name="Takabayashi S."/>
            <person name="Kume K."/>
            <person name="Takagi M."/>
            <person name="Nakayama T."/>
            <person name="Kamikawa R."/>
            <person name="Inagaki Y."/>
            <person name="Hashimoto T."/>
        </authorList>
    </citation>
    <scope>NUCLEOTIDE SEQUENCE [LARGE SCALE GENOMIC DNA]</scope>
    <source>
        <strain evidence="2">NY0173</strain>
    </source>
</reference>
<organism evidence="2 3">
    <name type="scientific">Kipferlia bialata</name>
    <dbReference type="NCBI Taxonomy" id="797122"/>
    <lineage>
        <taxon>Eukaryota</taxon>
        <taxon>Metamonada</taxon>
        <taxon>Carpediemonas-like organisms</taxon>
        <taxon>Kipferlia</taxon>
    </lineage>
</organism>
<keyword evidence="1" id="KW-0812">Transmembrane</keyword>
<dbReference type="Proteomes" id="UP000265618">
    <property type="component" value="Unassembled WGS sequence"/>
</dbReference>
<gene>
    <name evidence="2" type="ORF">KIPB_007132</name>
</gene>
<feature type="transmembrane region" description="Helical" evidence="1">
    <location>
        <begin position="116"/>
        <end position="135"/>
    </location>
</feature>
<evidence type="ECO:0000313" key="2">
    <source>
        <dbReference type="EMBL" id="GIQ85463.1"/>
    </source>
</evidence>
<comment type="caution">
    <text evidence="2">The sequence shown here is derived from an EMBL/GenBank/DDBJ whole genome shotgun (WGS) entry which is preliminary data.</text>
</comment>
<name>A0A9K3D0C3_9EUKA</name>
<evidence type="ECO:0000313" key="3">
    <source>
        <dbReference type="Proteomes" id="UP000265618"/>
    </source>
</evidence>